<keyword evidence="3" id="KW-0819">tRNA processing</keyword>
<feature type="domain" description="tRNA intron endonuclease catalytic" evidence="6">
    <location>
        <begin position="2"/>
        <end position="67"/>
    </location>
</feature>
<dbReference type="PANTHER" id="PTHR13070:SF0">
    <property type="entry name" value="TRNA-SPLICING ENDONUCLEASE SUBUNIT SEN34"/>
    <property type="match status" value="1"/>
</dbReference>
<evidence type="ECO:0000256" key="1">
    <source>
        <dbReference type="ARBA" id="ARBA00008078"/>
    </source>
</evidence>
<dbReference type="PANTHER" id="PTHR13070">
    <property type="entry name" value="TRNA-SPLICING ENDONUCLEASE SUBUNIT SEN34-RELATED"/>
    <property type="match status" value="1"/>
</dbReference>
<dbReference type="Pfam" id="PF01974">
    <property type="entry name" value="tRNA_int_endo"/>
    <property type="match status" value="1"/>
</dbReference>
<evidence type="ECO:0000256" key="4">
    <source>
        <dbReference type="ARBA" id="ARBA00023239"/>
    </source>
</evidence>
<evidence type="ECO:0000313" key="7">
    <source>
        <dbReference type="EMBL" id="NDV41031.1"/>
    </source>
</evidence>
<protein>
    <recommendedName>
        <fullName evidence="2">tRNA-intron lyase</fullName>
        <ecNumber evidence="2">4.6.1.16</ecNumber>
    </recommendedName>
</protein>
<dbReference type="SUPFAM" id="SSF53032">
    <property type="entry name" value="tRNA-intron endonuclease catalytic domain-like"/>
    <property type="match status" value="1"/>
</dbReference>
<evidence type="ECO:0000256" key="5">
    <source>
        <dbReference type="ARBA" id="ARBA00034031"/>
    </source>
</evidence>
<organism evidence="7">
    <name type="scientific">Arcella intermedia</name>
    <dbReference type="NCBI Taxonomy" id="1963864"/>
    <lineage>
        <taxon>Eukaryota</taxon>
        <taxon>Amoebozoa</taxon>
        <taxon>Tubulinea</taxon>
        <taxon>Elardia</taxon>
        <taxon>Arcellinida</taxon>
        <taxon>Sphaerothecina</taxon>
        <taxon>Arcellidae</taxon>
        <taxon>Arcella</taxon>
    </lineage>
</organism>
<comment type="similarity">
    <text evidence="1">Belongs to the tRNA-intron endonuclease family.</text>
</comment>
<dbReference type="CDD" id="cd22363">
    <property type="entry name" value="tRNA-intron_lyase_C"/>
    <property type="match status" value="1"/>
</dbReference>
<dbReference type="AlphaFoldDB" id="A0A6B2LWI8"/>
<accession>A0A6B2LWI8</accession>
<name>A0A6B2LWI8_9EUKA</name>
<dbReference type="GO" id="GO:0005634">
    <property type="term" value="C:nucleus"/>
    <property type="evidence" value="ECO:0007669"/>
    <property type="project" value="UniProtKB-ARBA"/>
</dbReference>
<evidence type="ECO:0000256" key="3">
    <source>
        <dbReference type="ARBA" id="ARBA00022694"/>
    </source>
</evidence>
<dbReference type="EC" id="4.6.1.16" evidence="2"/>
<comment type="catalytic activity">
    <reaction evidence="5">
        <text>pretRNA = a 3'-half-tRNA molecule with a 5'-OH end + a 5'-half-tRNA molecule with a 2',3'-cyclic phosphate end + an intron with a 2',3'-cyclic phosphate and a 5'-hydroxyl terminus.</text>
        <dbReference type="EC" id="4.6.1.16"/>
    </reaction>
</comment>
<reference evidence="7" key="1">
    <citation type="journal article" date="2020" name="J. Eukaryot. Microbiol.">
        <title>De novo Sequencing, Assembly and Annotation of the Transcriptome for the Free-Living Testate Amoeba Arcella intermedia.</title>
        <authorList>
            <person name="Ribeiro G.M."/>
            <person name="Porfirio-Sousa A.L."/>
            <person name="Maurer-Alcala X.X."/>
            <person name="Katz L.A."/>
            <person name="Lahr D.J.G."/>
        </authorList>
    </citation>
    <scope>NUCLEOTIDE SEQUENCE</scope>
</reference>
<dbReference type="GO" id="GO:0000213">
    <property type="term" value="F:tRNA-intron lyase activity"/>
    <property type="evidence" value="ECO:0007669"/>
    <property type="project" value="UniProtKB-EC"/>
</dbReference>
<dbReference type="InterPro" id="IPR036167">
    <property type="entry name" value="tRNA_intron_Endo_cat-like_sf"/>
</dbReference>
<dbReference type="Gene3D" id="3.40.1350.10">
    <property type="match status" value="1"/>
</dbReference>
<dbReference type="GO" id="GO:0000379">
    <property type="term" value="P:tRNA-type intron splice site recognition and cleavage"/>
    <property type="evidence" value="ECO:0007669"/>
    <property type="project" value="TreeGrafter"/>
</dbReference>
<proteinExistence type="inferred from homology"/>
<dbReference type="GO" id="GO:0003676">
    <property type="term" value="F:nucleic acid binding"/>
    <property type="evidence" value="ECO:0007669"/>
    <property type="project" value="InterPro"/>
</dbReference>
<dbReference type="EMBL" id="GIBP01012062">
    <property type="protein sequence ID" value="NDV41031.1"/>
    <property type="molecule type" value="Transcribed_RNA"/>
</dbReference>
<evidence type="ECO:0000256" key="2">
    <source>
        <dbReference type="ARBA" id="ARBA00012573"/>
    </source>
</evidence>
<evidence type="ECO:0000259" key="6">
    <source>
        <dbReference type="Pfam" id="PF01974"/>
    </source>
</evidence>
<dbReference type="InterPro" id="IPR011856">
    <property type="entry name" value="tRNA_endonuc-like_dom_sf"/>
</dbReference>
<sequence>MEGSKYGAHYTVYAGDPSCFHGLYIVIVKDTEENFTLLEVVTLTRLADSIKKQVLLAYLDNDGTVKYHQIEWLGVT</sequence>
<dbReference type="InterPro" id="IPR006677">
    <property type="entry name" value="tRNA_intron_Endonuc_cat-like"/>
</dbReference>
<keyword evidence="4" id="KW-0456">Lyase</keyword>